<keyword evidence="2" id="KW-0472">Membrane</keyword>
<dbReference type="InterPro" id="IPR050553">
    <property type="entry name" value="Thioredoxin_ResA/DsbE_sf"/>
</dbReference>
<proteinExistence type="predicted"/>
<dbReference type="PANTHER" id="PTHR42852">
    <property type="entry name" value="THIOL:DISULFIDE INTERCHANGE PROTEIN DSBE"/>
    <property type="match status" value="1"/>
</dbReference>
<comment type="caution">
    <text evidence="4">The sequence shown here is derived from an EMBL/GenBank/DDBJ whole genome shotgun (WGS) entry which is preliminary data.</text>
</comment>
<evidence type="ECO:0000256" key="2">
    <source>
        <dbReference type="SAM" id="Phobius"/>
    </source>
</evidence>
<feature type="transmembrane region" description="Helical" evidence="2">
    <location>
        <begin position="21"/>
        <end position="38"/>
    </location>
</feature>
<evidence type="ECO:0000256" key="1">
    <source>
        <dbReference type="ARBA" id="ARBA00023284"/>
    </source>
</evidence>
<keyword evidence="2" id="KW-1133">Transmembrane helix</keyword>
<keyword evidence="5" id="KW-1185">Reference proteome</keyword>
<dbReference type="RefSeq" id="WP_261298093.1">
    <property type="nucleotide sequence ID" value="NZ_JAMTCD010000007.1"/>
</dbReference>
<dbReference type="PANTHER" id="PTHR42852:SF17">
    <property type="entry name" value="THIOREDOXIN-LIKE PROTEIN HI_1115"/>
    <property type="match status" value="1"/>
</dbReference>
<name>A0A9X2WLP9_9GAMM</name>
<reference evidence="4" key="1">
    <citation type="journal article" date="2023" name="Int. J. Syst. Evol. Microbiol.">
        <title>&lt;i&gt;Shewanella septentrionalis&lt;/i&gt; sp. nov. and &lt;i&gt;Shewanella holmiensis&lt;/i&gt; sp. nov., isolated from Baltic Sea water and sediments.</title>
        <authorList>
            <person name="Martin-Rodriguez A.J."/>
            <person name="Thorell K."/>
            <person name="Joffre E."/>
            <person name="Jensie-Markopoulos S."/>
            <person name="Moore E.R.B."/>
            <person name="Sjoling A."/>
        </authorList>
    </citation>
    <scope>NUCLEOTIDE SEQUENCE</scope>
    <source>
        <strain evidence="4">SP1S2-7</strain>
    </source>
</reference>
<evidence type="ECO:0000313" key="5">
    <source>
        <dbReference type="Proteomes" id="UP001155546"/>
    </source>
</evidence>
<protein>
    <submittedName>
        <fullName evidence="4">Protein disulfide oxidoreductase</fullName>
    </submittedName>
</protein>
<dbReference type="Gene3D" id="3.40.30.10">
    <property type="entry name" value="Glutaredoxin"/>
    <property type="match status" value="1"/>
</dbReference>
<evidence type="ECO:0000313" key="4">
    <source>
        <dbReference type="EMBL" id="MCT7941709.1"/>
    </source>
</evidence>
<organism evidence="4 5">
    <name type="scientific">Shewanella holmiensis</name>
    <dbReference type="NCBI Taxonomy" id="2952222"/>
    <lineage>
        <taxon>Bacteria</taxon>
        <taxon>Pseudomonadati</taxon>
        <taxon>Pseudomonadota</taxon>
        <taxon>Gammaproteobacteria</taxon>
        <taxon>Alteromonadales</taxon>
        <taxon>Shewanellaceae</taxon>
        <taxon>Shewanella</taxon>
    </lineage>
</organism>
<evidence type="ECO:0000259" key="3">
    <source>
        <dbReference type="PROSITE" id="PS51352"/>
    </source>
</evidence>
<dbReference type="PROSITE" id="PS51352">
    <property type="entry name" value="THIOREDOXIN_2"/>
    <property type="match status" value="1"/>
</dbReference>
<dbReference type="InterPro" id="IPR013766">
    <property type="entry name" value="Thioredoxin_domain"/>
</dbReference>
<dbReference type="CDD" id="cd03011">
    <property type="entry name" value="TlpA_like_ScsD_MtbDsbE"/>
    <property type="match status" value="1"/>
</dbReference>
<dbReference type="GO" id="GO:0015036">
    <property type="term" value="F:disulfide oxidoreductase activity"/>
    <property type="evidence" value="ECO:0007669"/>
    <property type="project" value="UniProtKB-ARBA"/>
</dbReference>
<dbReference type="InterPro" id="IPR036249">
    <property type="entry name" value="Thioredoxin-like_sf"/>
</dbReference>
<keyword evidence="1" id="KW-0676">Redox-active center</keyword>
<dbReference type="EMBL" id="JAMTCD010000007">
    <property type="protein sequence ID" value="MCT7941709.1"/>
    <property type="molecule type" value="Genomic_DNA"/>
</dbReference>
<dbReference type="SUPFAM" id="SSF52833">
    <property type="entry name" value="Thioredoxin-like"/>
    <property type="match status" value="1"/>
</dbReference>
<dbReference type="InterPro" id="IPR017937">
    <property type="entry name" value="Thioredoxin_CS"/>
</dbReference>
<dbReference type="GO" id="GO:0016209">
    <property type="term" value="F:antioxidant activity"/>
    <property type="evidence" value="ECO:0007669"/>
    <property type="project" value="InterPro"/>
</dbReference>
<feature type="domain" description="Thioredoxin" evidence="3">
    <location>
        <begin position="41"/>
        <end position="183"/>
    </location>
</feature>
<dbReference type="Proteomes" id="UP001155546">
    <property type="component" value="Unassembled WGS sequence"/>
</dbReference>
<dbReference type="PROSITE" id="PS00194">
    <property type="entry name" value="THIOREDOXIN_1"/>
    <property type="match status" value="1"/>
</dbReference>
<keyword evidence="2" id="KW-0812">Transmembrane</keyword>
<dbReference type="InterPro" id="IPR000866">
    <property type="entry name" value="AhpC/TSA"/>
</dbReference>
<dbReference type="AlphaFoldDB" id="A0A9X2WLP9"/>
<accession>A0A9X2WLP9</accession>
<gene>
    <name evidence="4" type="ORF">NE535_07845</name>
</gene>
<sequence length="183" mass="20602">MNNNLPLGQRVKSRAFWIKQIRDLCILLAVLFAIASYLQRDMINGQAPPLSAITVQQQPFMLASSTKPTLVYFWGTWCPACKVTSPMINNLASSNDYQVIAIAVASGSDEDIIQYMHKNDLQFTVINEANMTLAPQQQSLSQQWGANAFPAIYIIDNQQQIRFVTSGITTQWGLKIRLWLSTF</sequence>
<dbReference type="Pfam" id="PF00578">
    <property type="entry name" value="AhpC-TSA"/>
    <property type="match status" value="1"/>
</dbReference>